<protein>
    <submittedName>
        <fullName evidence="2">Uncharacterized protein</fullName>
    </submittedName>
</protein>
<gene>
    <name evidence="2" type="ORF">LIER_05087</name>
</gene>
<dbReference type="PANTHER" id="PTHR31210">
    <property type="entry name" value="OS06G0731900 PROTEIN"/>
    <property type="match status" value="1"/>
</dbReference>
<dbReference type="InterPro" id="IPR007877">
    <property type="entry name" value="DUF707"/>
</dbReference>
<dbReference type="Pfam" id="PF05212">
    <property type="entry name" value="DUF707"/>
    <property type="match status" value="1"/>
</dbReference>
<proteinExistence type="predicted"/>
<comment type="caution">
    <text evidence="2">The sequence shown here is derived from an EMBL/GenBank/DDBJ whole genome shotgun (WGS) entry which is preliminary data.</text>
</comment>
<dbReference type="Proteomes" id="UP001454036">
    <property type="component" value="Unassembled WGS sequence"/>
</dbReference>
<reference evidence="2 3" key="1">
    <citation type="submission" date="2024-01" db="EMBL/GenBank/DDBJ databases">
        <title>The complete chloroplast genome sequence of Lithospermum erythrorhizon: insights into the phylogenetic relationship among Boraginaceae species and the maternal lineages of purple gromwells.</title>
        <authorList>
            <person name="Okada T."/>
            <person name="Watanabe K."/>
        </authorList>
    </citation>
    <scope>NUCLEOTIDE SEQUENCE [LARGE SCALE GENOMIC DNA]</scope>
</reference>
<evidence type="ECO:0000256" key="1">
    <source>
        <dbReference type="SAM" id="MobiDB-lite"/>
    </source>
</evidence>
<dbReference type="AlphaFoldDB" id="A0AAV3P0D7"/>
<feature type="region of interest" description="Disordered" evidence="1">
    <location>
        <begin position="143"/>
        <end position="169"/>
    </location>
</feature>
<sequence length="169" mass="19198">MGQSCGFSCWMDKSMEVGTNSMECWAEACWTRHGLGTAQSMGAGLAAGVWIGEDEARIWDKAWAVCNLVVQGDRSKKVGVVDTEYIVHQGTQTLGGQSAKDSDSKETVKKRVIDVRSEIRRQSSNELQIFEDRWEKAAKEDGDWVDPYRNSRKPKRRRIRTRKKIQRVS</sequence>
<evidence type="ECO:0000313" key="2">
    <source>
        <dbReference type="EMBL" id="GAA0144713.1"/>
    </source>
</evidence>
<dbReference type="EMBL" id="BAABME010000684">
    <property type="protein sequence ID" value="GAA0144713.1"/>
    <property type="molecule type" value="Genomic_DNA"/>
</dbReference>
<feature type="compositionally biased region" description="Basic residues" evidence="1">
    <location>
        <begin position="150"/>
        <end position="169"/>
    </location>
</feature>
<dbReference type="PANTHER" id="PTHR31210:SF47">
    <property type="entry name" value="OS07G0564800 PROTEIN"/>
    <property type="match status" value="1"/>
</dbReference>
<name>A0AAV3P0D7_LITER</name>
<evidence type="ECO:0000313" key="3">
    <source>
        <dbReference type="Proteomes" id="UP001454036"/>
    </source>
</evidence>
<accession>A0AAV3P0D7</accession>
<organism evidence="2 3">
    <name type="scientific">Lithospermum erythrorhizon</name>
    <name type="common">Purple gromwell</name>
    <name type="synonym">Lithospermum officinale var. erythrorhizon</name>
    <dbReference type="NCBI Taxonomy" id="34254"/>
    <lineage>
        <taxon>Eukaryota</taxon>
        <taxon>Viridiplantae</taxon>
        <taxon>Streptophyta</taxon>
        <taxon>Embryophyta</taxon>
        <taxon>Tracheophyta</taxon>
        <taxon>Spermatophyta</taxon>
        <taxon>Magnoliopsida</taxon>
        <taxon>eudicotyledons</taxon>
        <taxon>Gunneridae</taxon>
        <taxon>Pentapetalae</taxon>
        <taxon>asterids</taxon>
        <taxon>lamiids</taxon>
        <taxon>Boraginales</taxon>
        <taxon>Boraginaceae</taxon>
        <taxon>Boraginoideae</taxon>
        <taxon>Lithospermeae</taxon>
        <taxon>Lithospermum</taxon>
    </lineage>
</organism>
<keyword evidence="3" id="KW-1185">Reference proteome</keyword>